<dbReference type="RefSeq" id="WP_013292706.1">
    <property type="nucleotide sequence ID" value="NC_014394.1"/>
</dbReference>
<protein>
    <submittedName>
        <fullName evidence="1">Uncharacterized protein</fullName>
    </submittedName>
</protein>
<gene>
    <name evidence="1" type="ordered locus">Galf_0727</name>
</gene>
<dbReference type="eggNOG" id="ENOG5032TH5">
    <property type="taxonomic scope" value="Bacteria"/>
</dbReference>
<organism evidence="1 2">
    <name type="scientific">Gallionella capsiferriformans (strain ES-2)</name>
    <name type="common">Gallionella ferruginea capsiferriformans (strain ES-2)</name>
    <dbReference type="NCBI Taxonomy" id="395494"/>
    <lineage>
        <taxon>Bacteria</taxon>
        <taxon>Pseudomonadati</taxon>
        <taxon>Pseudomonadota</taxon>
        <taxon>Betaproteobacteria</taxon>
        <taxon>Nitrosomonadales</taxon>
        <taxon>Gallionellaceae</taxon>
        <taxon>Gallionella</taxon>
    </lineage>
</organism>
<dbReference type="KEGG" id="gca:Galf_0727"/>
<dbReference type="AlphaFoldDB" id="D9SDK8"/>
<name>D9SDK8_GALCS</name>
<proteinExistence type="predicted"/>
<dbReference type="OrthoDB" id="7042038at2"/>
<dbReference type="HOGENOM" id="CLU_120466_0_0_4"/>
<dbReference type="EMBL" id="CP002159">
    <property type="protein sequence ID" value="ADL54765.1"/>
    <property type="molecule type" value="Genomic_DNA"/>
</dbReference>
<dbReference type="Proteomes" id="UP000001235">
    <property type="component" value="Chromosome"/>
</dbReference>
<accession>D9SDK8</accession>
<evidence type="ECO:0000313" key="1">
    <source>
        <dbReference type="EMBL" id="ADL54765.1"/>
    </source>
</evidence>
<sequence length="143" mass="16093">MVNNTNVSRYQGQVHGAGEADLAISDTPLYAPEVVMVLLEQRGEDAINAWTNKCIRDVQSLGWDNSDLVELIRQALQSGRYINSQWCMQKPGGPWAACDSYLLRRSEWIAAAHKNMQCEYYVKFAIGRTGQLLLLASCHTPQY</sequence>
<reference evidence="1 2" key="1">
    <citation type="submission" date="2010-08" db="EMBL/GenBank/DDBJ databases">
        <title>Complete sequence of Gallionella capsiferriformans ES-2.</title>
        <authorList>
            <consortium name="US DOE Joint Genome Institute"/>
            <person name="Lucas S."/>
            <person name="Copeland A."/>
            <person name="Lapidus A."/>
            <person name="Cheng J.-F."/>
            <person name="Bruce D."/>
            <person name="Goodwin L."/>
            <person name="Pitluck S."/>
            <person name="Chertkov O."/>
            <person name="Davenport K.W."/>
            <person name="Detter J.C."/>
            <person name="Han C."/>
            <person name="Tapia R."/>
            <person name="Land M."/>
            <person name="Hauser L."/>
            <person name="Chang Y.-J."/>
            <person name="Jeffries C."/>
            <person name="Kyrpides N."/>
            <person name="Ivanova N."/>
            <person name="Mikhailova N."/>
            <person name="Shelobolina E.S."/>
            <person name="Picardal F."/>
            <person name="Roden E."/>
            <person name="Emerson D."/>
            <person name="Woyke T."/>
        </authorList>
    </citation>
    <scope>NUCLEOTIDE SEQUENCE [LARGE SCALE GENOMIC DNA]</scope>
    <source>
        <strain evidence="1 2">ES-2</strain>
    </source>
</reference>
<keyword evidence="2" id="KW-1185">Reference proteome</keyword>
<evidence type="ECO:0000313" key="2">
    <source>
        <dbReference type="Proteomes" id="UP000001235"/>
    </source>
</evidence>
<dbReference type="STRING" id="395494.Galf_0727"/>